<proteinExistence type="predicted"/>
<protein>
    <submittedName>
        <fullName evidence="1">Uncharacterized protein</fullName>
    </submittedName>
</protein>
<dbReference type="EMBL" id="BMWW01000005">
    <property type="protein sequence ID" value="GGY96660.1"/>
    <property type="molecule type" value="Genomic_DNA"/>
</dbReference>
<accession>A0AA87YE42</accession>
<sequence>MSKNYPITPTQFINIFVTAIPEPDPQSGELRYKTTFMPDVVRVVLPDTVINYQLVAPTPAGVKIDTVTILPDNSQLSAPSIGRSGRIATFSDANTTSETLNITLHFIDNVGVTFAVDPEIRNDPEPTFERSTYVDGATDLCLSVDPEEPNNPEPIKFA</sequence>
<reference evidence="1" key="1">
    <citation type="journal article" date="2014" name="Int. J. Syst. Evol. Microbiol.">
        <title>Complete genome sequence of Corynebacterium casei LMG S-19264T (=DSM 44701T), isolated from a smear-ripened cheese.</title>
        <authorList>
            <consortium name="US DOE Joint Genome Institute (JGI-PGF)"/>
            <person name="Walter F."/>
            <person name="Albersmeier A."/>
            <person name="Kalinowski J."/>
            <person name="Ruckert C."/>
        </authorList>
    </citation>
    <scope>NUCLEOTIDE SEQUENCE</scope>
    <source>
        <strain evidence="1">KCTC 12344</strain>
    </source>
</reference>
<reference evidence="1" key="2">
    <citation type="submission" date="2022-12" db="EMBL/GenBank/DDBJ databases">
        <authorList>
            <person name="Sun Q."/>
            <person name="Kim S."/>
        </authorList>
    </citation>
    <scope>NUCLEOTIDE SEQUENCE</scope>
    <source>
        <strain evidence="1">KCTC 12344</strain>
    </source>
</reference>
<evidence type="ECO:0000313" key="2">
    <source>
        <dbReference type="Proteomes" id="UP000619512"/>
    </source>
</evidence>
<dbReference type="Proteomes" id="UP000619512">
    <property type="component" value="Unassembled WGS sequence"/>
</dbReference>
<comment type="caution">
    <text evidence="1">The sequence shown here is derived from an EMBL/GenBank/DDBJ whole genome shotgun (WGS) entry which is preliminary data.</text>
</comment>
<dbReference type="AlphaFoldDB" id="A0AA87YE42"/>
<dbReference type="RefSeq" id="WP_189569018.1">
    <property type="nucleotide sequence ID" value="NZ_BMWW01000005.1"/>
</dbReference>
<organism evidence="1 2">
    <name type="scientific">Pseudoduganella plicata</name>
    <dbReference type="NCBI Taxonomy" id="321984"/>
    <lineage>
        <taxon>Bacteria</taxon>
        <taxon>Pseudomonadati</taxon>
        <taxon>Pseudomonadota</taxon>
        <taxon>Betaproteobacteria</taxon>
        <taxon>Burkholderiales</taxon>
        <taxon>Oxalobacteraceae</taxon>
        <taxon>Telluria group</taxon>
        <taxon>Pseudoduganella</taxon>
    </lineage>
</organism>
<evidence type="ECO:0000313" key="1">
    <source>
        <dbReference type="EMBL" id="GGY96660.1"/>
    </source>
</evidence>
<gene>
    <name evidence="1" type="ORF">GCM10007388_32760</name>
</gene>
<name>A0AA87YE42_9BURK</name>